<dbReference type="AlphaFoldDB" id="A0A1J5Q624"/>
<gene>
    <name evidence="2" type="ORF">GALL_428850</name>
</gene>
<name>A0A1J5Q624_9ZZZZ</name>
<protein>
    <submittedName>
        <fullName evidence="2">Uncharacterized protein</fullName>
    </submittedName>
</protein>
<feature type="compositionally biased region" description="Low complexity" evidence="1">
    <location>
        <begin position="163"/>
        <end position="195"/>
    </location>
</feature>
<organism evidence="2">
    <name type="scientific">mine drainage metagenome</name>
    <dbReference type="NCBI Taxonomy" id="410659"/>
    <lineage>
        <taxon>unclassified sequences</taxon>
        <taxon>metagenomes</taxon>
        <taxon>ecological metagenomes</taxon>
    </lineage>
</organism>
<dbReference type="EMBL" id="MLJW01002163">
    <property type="protein sequence ID" value="OIQ75447.1"/>
    <property type="molecule type" value="Genomic_DNA"/>
</dbReference>
<evidence type="ECO:0000256" key="1">
    <source>
        <dbReference type="SAM" id="MobiDB-lite"/>
    </source>
</evidence>
<comment type="caution">
    <text evidence="2">The sequence shown here is derived from an EMBL/GenBank/DDBJ whole genome shotgun (WGS) entry which is preliminary data.</text>
</comment>
<proteinExistence type="predicted"/>
<reference evidence="2" key="1">
    <citation type="submission" date="2016-10" db="EMBL/GenBank/DDBJ databases">
        <title>Sequence of Gallionella enrichment culture.</title>
        <authorList>
            <person name="Poehlein A."/>
            <person name="Muehling M."/>
            <person name="Daniel R."/>
        </authorList>
    </citation>
    <scope>NUCLEOTIDE SEQUENCE</scope>
</reference>
<evidence type="ECO:0000313" key="2">
    <source>
        <dbReference type="EMBL" id="OIQ75447.1"/>
    </source>
</evidence>
<feature type="region of interest" description="Disordered" evidence="1">
    <location>
        <begin position="133"/>
        <end position="226"/>
    </location>
</feature>
<accession>A0A1J5Q624</accession>
<feature type="compositionally biased region" description="Low complexity" evidence="1">
    <location>
        <begin position="134"/>
        <end position="156"/>
    </location>
</feature>
<sequence>MRSSSACGGCSGRRARVRVPATWWWSAVSRPSVDTPAWGPLRAREGPTASRLVTCPVTHAWCTRTGGRRRWQLTSLRRARRRTGTSTWTSRSSPSCRTRWCTAGSRWSAGSTSGCGRPTTGWWDAVRSRVSWCTSSSGTSRGVSGRPGSGWSTSGRAPRRSSRTSTCSSTRPRCSSSPAGDRAACTSRSTATGGSSRRERCASRCSPRTSGPRTRRCSPWSSCPPM</sequence>